<organism evidence="5 6">
    <name type="scientific">Clostridium beijerinckii</name>
    <name type="common">Clostridium MP</name>
    <dbReference type="NCBI Taxonomy" id="1520"/>
    <lineage>
        <taxon>Bacteria</taxon>
        <taxon>Bacillati</taxon>
        <taxon>Bacillota</taxon>
        <taxon>Clostridia</taxon>
        <taxon>Eubacteriales</taxon>
        <taxon>Clostridiaceae</taxon>
        <taxon>Clostridium</taxon>
    </lineage>
</organism>
<dbReference type="InterPro" id="IPR000821">
    <property type="entry name" value="Ala_racemase"/>
</dbReference>
<comment type="cofactor">
    <cofactor evidence="1">
        <name>pyridoxal 5'-phosphate</name>
        <dbReference type="ChEBI" id="CHEBI:597326"/>
    </cofactor>
</comment>
<dbReference type="InterPro" id="IPR011079">
    <property type="entry name" value="Ala_racemase_C"/>
</dbReference>
<evidence type="ECO:0000256" key="1">
    <source>
        <dbReference type="ARBA" id="ARBA00001933"/>
    </source>
</evidence>
<protein>
    <submittedName>
        <fullName evidence="5">Alanine racemase</fullName>
    </submittedName>
</protein>
<sequence>MEHVKGDKNYPEGIKPLITLKGRIIKIREIEKDDRGGYDNNFIAKKDSRVAVVDTGYGDGVSNFFCAMLAKED</sequence>
<dbReference type="GO" id="GO:0005829">
    <property type="term" value="C:cytosol"/>
    <property type="evidence" value="ECO:0007669"/>
    <property type="project" value="TreeGrafter"/>
</dbReference>
<dbReference type="RefSeq" id="WP_162680615.1">
    <property type="nucleotide sequence ID" value="NZ_CP107022.1"/>
</dbReference>
<dbReference type="PANTHER" id="PTHR30511:SF0">
    <property type="entry name" value="ALANINE RACEMASE, CATABOLIC-RELATED"/>
    <property type="match status" value="1"/>
</dbReference>
<proteinExistence type="predicted"/>
<keyword evidence="3" id="KW-0413">Isomerase</keyword>
<dbReference type="GO" id="GO:0008784">
    <property type="term" value="F:alanine racemase activity"/>
    <property type="evidence" value="ECO:0007669"/>
    <property type="project" value="TreeGrafter"/>
</dbReference>
<reference evidence="5" key="2">
    <citation type="journal article" date="2022" name="Nat. Biotechnol.">
        <title>Carbon-negative production of acetone and isopropanol by gas fermentation at industrial pilot scale.</title>
        <authorList>
            <person name="Liew F.E."/>
            <person name="Nogle R."/>
            <person name="Abdalla T."/>
            <person name="Rasor B.J."/>
            <person name="Canter C."/>
            <person name="Jensen R.O."/>
            <person name="Wang L."/>
            <person name="Strutz J."/>
            <person name="Chirania P."/>
            <person name="De Tissera S."/>
            <person name="Mueller A.P."/>
            <person name="Ruan Z."/>
            <person name="Gao A."/>
            <person name="Tran L."/>
            <person name="Engle N.L."/>
            <person name="Bromley J.C."/>
            <person name="Daniell J."/>
            <person name="Conrado R."/>
            <person name="Tschaplinski T.J."/>
            <person name="Giannone R.J."/>
            <person name="Hettich R.L."/>
            <person name="Karim A.S."/>
            <person name="Simpson S.D."/>
            <person name="Brown S.D."/>
            <person name="Leang C."/>
            <person name="Jewett M.C."/>
            <person name="Kopke M."/>
        </authorList>
    </citation>
    <scope>NUCLEOTIDE SEQUENCE</scope>
    <source>
        <strain evidence="5">DJ080</strain>
    </source>
</reference>
<evidence type="ECO:0000313" key="5">
    <source>
        <dbReference type="EMBL" id="NRT87931.1"/>
    </source>
</evidence>
<dbReference type="GO" id="GO:0030170">
    <property type="term" value="F:pyridoxal phosphate binding"/>
    <property type="evidence" value="ECO:0007669"/>
    <property type="project" value="TreeGrafter"/>
</dbReference>
<reference evidence="5" key="1">
    <citation type="submission" date="2020-05" db="EMBL/GenBank/DDBJ databases">
        <authorList>
            <person name="Brown S."/>
            <person name="Huntemann M."/>
            <person name="Clum A."/>
            <person name="Spunde A."/>
            <person name="Palaniappan K."/>
            <person name="Ritter S."/>
            <person name="Mikhailova N."/>
            <person name="Chen I.-M."/>
            <person name="Stamatis D."/>
            <person name="Reddy T."/>
            <person name="O'Malley R."/>
            <person name="Daum C."/>
            <person name="Shapiro N."/>
            <person name="Ivanova N."/>
            <person name="Kyrpides N."/>
            <person name="Woyke T."/>
        </authorList>
    </citation>
    <scope>NUCLEOTIDE SEQUENCE</scope>
    <source>
        <strain evidence="5">DJ080</strain>
    </source>
</reference>
<evidence type="ECO:0000313" key="6">
    <source>
        <dbReference type="Proteomes" id="UP001193748"/>
    </source>
</evidence>
<comment type="caution">
    <text evidence="5">The sequence shown here is derived from an EMBL/GenBank/DDBJ whole genome shotgun (WGS) entry which is preliminary data.</text>
</comment>
<dbReference type="Gene3D" id="2.40.37.10">
    <property type="entry name" value="Lyase, Ornithine Decarboxylase, Chain A, domain 1"/>
    <property type="match status" value="1"/>
</dbReference>
<dbReference type="PANTHER" id="PTHR30511">
    <property type="entry name" value="ALANINE RACEMASE"/>
    <property type="match status" value="1"/>
</dbReference>
<dbReference type="Proteomes" id="UP001193748">
    <property type="component" value="Unassembled WGS sequence"/>
</dbReference>
<gene>
    <name evidence="5" type="ORF">B0H41_001610</name>
</gene>
<dbReference type="InterPro" id="IPR009006">
    <property type="entry name" value="Ala_racemase/Decarboxylase_C"/>
</dbReference>
<dbReference type="Pfam" id="PF00842">
    <property type="entry name" value="Ala_racemase_C"/>
    <property type="match status" value="1"/>
</dbReference>
<name>A0AAX0AY70_CLOBE</name>
<evidence type="ECO:0000256" key="2">
    <source>
        <dbReference type="ARBA" id="ARBA00022898"/>
    </source>
</evidence>
<dbReference type="SUPFAM" id="SSF50621">
    <property type="entry name" value="Alanine racemase C-terminal domain-like"/>
    <property type="match status" value="1"/>
</dbReference>
<dbReference type="AlphaFoldDB" id="A0AAX0AY70"/>
<evidence type="ECO:0000256" key="3">
    <source>
        <dbReference type="ARBA" id="ARBA00023235"/>
    </source>
</evidence>
<evidence type="ECO:0000259" key="4">
    <source>
        <dbReference type="Pfam" id="PF00842"/>
    </source>
</evidence>
<dbReference type="EMBL" id="JABSWW010000001">
    <property type="protein sequence ID" value="NRT87931.1"/>
    <property type="molecule type" value="Genomic_DNA"/>
</dbReference>
<feature type="domain" description="Alanine racemase C-terminal" evidence="4">
    <location>
        <begin position="18"/>
        <end position="63"/>
    </location>
</feature>
<accession>A0AAX0AY70</accession>
<keyword evidence="2" id="KW-0663">Pyridoxal phosphate</keyword>